<dbReference type="PROSITE" id="PS50157">
    <property type="entry name" value="ZINC_FINGER_C2H2_2"/>
    <property type="match status" value="1"/>
</dbReference>
<feature type="compositionally biased region" description="Basic and acidic residues" evidence="2">
    <location>
        <begin position="116"/>
        <end position="135"/>
    </location>
</feature>
<feature type="region of interest" description="Disordered" evidence="2">
    <location>
        <begin position="91"/>
        <end position="169"/>
    </location>
</feature>
<dbReference type="GO" id="GO:0008270">
    <property type="term" value="F:zinc ion binding"/>
    <property type="evidence" value="ECO:0007669"/>
    <property type="project" value="UniProtKB-KW"/>
</dbReference>
<feature type="non-terminal residue" evidence="4">
    <location>
        <position position="1"/>
    </location>
</feature>
<evidence type="ECO:0000256" key="1">
    <source>
        <dbReference type="PROSITE-ProRule" id="PRU00042"/>
    </source>
</evidence>
<feature type="region of interest" description="Disordered" evidence="2">
    <location>
        <begin position="1"/>
        <end position="25"/>
    </location>
</feature>
<keyword evidence="1" id="KW-0479">Metal-binding</keyword>
<feature type="compositionally biased region" description="Polar residues" evidence="2">
    <location>
        <begin position="98"/>
        <end position="108"/>
    </location>
</feature>
<feature type="compositionally biased region" description="Acidic residues" evidence="2">
    <location>
        <begin position="136"/>
        <end position="145"/>
    </location>
</feature>
<gene>
    <name evidence="4" type="ORF">PENTCL1PPCAC_26859</name>
</gene>
<keyword evidence="1" id="KW-0863">Zinc-finger</keyword>
<keyword evidence="5" id="KW-1185">Reference proteome</keyword>
<reference evidence="4" key="1">
    <citation type="submission" date="2023-10" db="EMBL/GenBank/DDBJ databases">
        <title>Genome assembly of Pristionchus species.</title>
        <authorList>
            <person name="Yoshida K."/>
            <person name="Sommer R.J."/>
        </authorList>
    </citation>
    <scope>NUCLEOTIDE SEQUENCE</scope>
    <source>
        <strain evidence="4">RS0144</strain>
    </source>
</reference>
<dbReference type="Proteomes" id="UP001432027">
    <property type="component" value="Unassembled WGS sequence"/>
</dbReference>
<feature type="region of interest" description="Disordered" evidence="2">
    <location>
        <begin position="285"/>
        <end position="304"/>
    </location>
</feature>
<keyword evidence="1" id="KW-0862">Zinc</keyword>
<proteinExistence type="predicted"/>
<comment type="caution">
    <text evidence="4">The sequence shown here is derived from an EMBL/GenBank/DDBJ whole genome shotgun (WGS) entry which is preliminary data.</text>
</comment>
<dbReference type="InterPro" id="IPR013087">
    <property type="entry name" value="Znf_C2H2_type"/>
</dbReference>
<name>A0AAV5UCL0_9BILA</name>
<evidence type="ECO:0000259" key="3">
    <source>
        <dbReference type="PROSITE" id="PS50157"/>
    </source>
</evidence>
<sequence>VSMSARSKTQAKSDTASASKYRSECSYSCDIAECPFRSKDKGKRDGHVESCHSVHPSAYICTKCTYSTTRPKQLTDHLKQHKHMESHFRKNFKKTEGVDQSPSVANSDSLKKRKGGKMDMDKKRKKEKGKEREDTIADEQGEDERDSTSFDAKTNRLRGPHILPKPHPGFQGSKLIIDLMSGEAVVEGQDGRKTGFTTLSSIVLHPRDGVASNVIFSTNQPPKVEINGKYTSANEDSDCCMHNAVIDVLNCDRERSERFNTWTANGDIVMRSAVARHRFAPREDWKEKQERIRREEKEEWGEWE</sequence>
<dbReference type="Gene3D" id="3.30.160.60">
    <property type="entry name" value="Classic Zinc Finger"/>
    <property type="match status" value="1"/>
</dbReference>
<evidence type="ECO:0000313" key="5">
    <source>
        <dbReference type="Proteomes" id="UP001432027"/>
    </source>
</evidence>
<dbReference type="SMART" id="SM00355">
    <property type="entry name" value="ZnF_C2H2"/>
    <property type="match status" value="2"/>
</dbReference>
<accession>A0AAV5UCL0</accession>
<feature type="compositionally biased region" description="Polar residues" evidence="2">
    <location>
        <begin position="1"/>
        <end position="20"/>
    </location>
</feature>
<dbReference type="EMBL" id="BTSX01000006">
    <property type="protein sequence ID" value="GMT04685.1"/>
    <property type="molecule type" value="Genomic_DNA"/>
</dbReference>
<feature type="compositionally biased region" description="Basic and acidic residues" evidence="2">
    <location>
        <begin position="285"/>
        <end position="297"/>
    </location>
</feature>
<evidence type="ECO:0000313" key="4">
    <source>
        <dbReference type="EMBL" id="GMT04685.1"/>
    </source>
</evidence>
<feature type="non-terminal residue" evidence="4">
    <location>
        <position position="304"/>
    </location>
</feature>
<evidence type="ECO:0000256" key="2">
    <source>
        <dbReference type="SAM" id="MobiDB-lite"/>
    </source>
</evidence>
<organism evidence="4 5">
    <name type="scientific">Pristionchus entomophagus</name>
    <dbReference type="NCBI Taxonomy" id="358040"/>
    <lineage>
        <taxon>Eukaryota</taxon>
        <taxon>Metazoa</taxon>
        <taxon>Ecdysozoa</taxon>
        <taxon>Nematoda</taxon>
        <taxon>Chromadorea</taxon>
        <taxon>Rhabditida</taxon>
        <taxon>Rhabditina</taxon>
        <taxon>Diplogasteromorpha</taxon>
        <taxon>Diplogasteroidea</taxon>
        <taxon>Neodiplogasteridae</taxon>
        <taxon>Pristionchus</taxon>
    </lineage>
</organism>
<dbReference type="AlphaFoldDB" id="A0AAV5UCL0"/>
<feature type="domain" description="C2H2-type" evidence="3">
    <location>
        <begin position="59"/>
        <end position="86"/>
    </location>
</feature>
<protein>
    <recommendedName>
        <fullName evidence="3">C2H2-type domain-containing protein</fullName>
    </recommendedName>
</protein>